<dbReference type="EMBL" id="CZKA01000015">
    <property type="protein sequence ID" value="CUR54912.1"/>
    <property type="molecule type" value="Genomic_DNA"/>
</dbReference>
<sequence>MIGFTRLPVALGCAALAVATGFGTHHVLGKSPQGSVASVAFTSLSESYSSTTPVDWASTADHVAEVTAVSEARGRTEGGSVERLVTMRVDSIRWSRDGAPSLPDIFEMNSFGWIHTEAGLAEVVPPDAPRIEPGHHYLVGLIHLDPRCNADDGVVVNGGWNIIGSGGAIPYDNGDIGYGEVEGHAKATADGDPGSMLEAAENAPNAADVVALVDDSTAQERPEQPGVREGC</sequence>
<organism evidence="1">
    <name type="scientific">metagenome</name>
    <dbReference type="NCBI Taxonomy" id="256318"/>
    <lineage>
        <taxon>unclassified sequences</taxon>
        <taxon>metagenomes</taxon>
    </lineage>
</organism>
<proteinExistence type="predicted"/>
<protein>
    <submittedName>
        <fullName evidence="1">Uncharacterized protein</fullName>
    </submittedName>
</protein>
<name>A0A2P2C2G6_9ZZZZ</name>
<dbReference type="AlphaFoldDB" id="A0A2P2C2G6"/>
<reference evidence="1" key="1">
    <citation type="submission" date="2015-08" db="EMBL/GenBank/DDBJ databases">
        <authorList>
            <person name="Babu N.S."/>
            <person name="Beckwith C.J."/>
            <person name="Beseler K.G."/>
            <person name="Brison A."/>
            <person name="Carone J.V."/>
            <person name="Caskin T.P."/>
            <person name="Diamond M."/>
            <person name="Durham M.E."/>
            <person name="Foxe J.M."/>
            <person name="Go M."/>
            <person name="Henderson B.A."/>
            <person name="Jones I.B."/>
            <person name="McGettigan J.A."/>
            <person name="Micheletti S.J."/>
            <person name="Nasrallah M.E."/>
            <person name="Ortiz D."/>
            <person name="Piller C.R."/>
            <person name="Privatt S.R."/>
            <person name="Schneider S.L."/>
            <person name="Sharp S."/>
            <person name="Smith T.C."/>
            <person name="Stanton J.D."/>
            <person name="Ullery H.E."/>
            <person name="Wilson R.J."/>
            <person name="Serrano M.G."/>
            <person name="Buck G."/>
            <person name="Lee V."/>
            <person name="Wang Y."/>
            <person name="Carvalho R."/>
            <person name="Voegtly L."/>
            <person name="Shi R."/>
            <person name="Duckworth R."/>
            <person name="Johnson A."/>
            <person name="Loviza R."/>
            <person name="Walstead R."/>
            <person name="Shah Z."/>
            <person name="Kiflezghi M."/>
            <person name="Wade K."/>
            <person name="Ball S.L."/>
            <person name="Bradley K.W."/>
            <person name="Asai D.J."/>
            <person name="Bowman C.A."/>
            <person name="Russell D.A."/>
            <person name="Pope W.H."/>
            <person name="Jacobs-Sera D."/>
            <person name="Hendrix R.W."/>
            <person name="Hatfull G.F."/>
        </authorList>
    </citation>
    <scope>NUCLEOTIDE SEQUENCE</scope>
</reference>
<accession>A0A2P2C2G6</accession>
<evidence type="ECO:0000313" key="1">
    <source>
        <dbReference type="EMBL" id="CUR54912.1"/>
    </source>
</evidence>
<gene>
    <name evidence="1" type="ORF">NOCA2220103</name>
</gene>